<dbReference type="FunFam" id="3.30.160.60:FF:002773">
    <property type="entry name" value="AGAP006061-PA-like protein"/>
    <property type="match status" value="1"/>
</dbReference>
<evidence type="ECO:0000256" key="10">
    <source>
        <dbReference type="SAM" id="MobiDB-lite"/>
    </source>
</evidence>
<feature type="compositionally biased region" description="Acidic residues" evidence="10">
    <location>
        <begin position="107"/>
        <end position="141"/>
    </location>
</feature>
<evidence type="ECO:0000256" key="9">
    <source>
        <dbReference type="SAM" id="Coils"/>
    </source>
</evidence>
<feature type="region of interest" description="Disordered" evidence="10">
    <location>
        <begin position="1"/>
        <end position="50"/>
    </location>
</feature>
<feature type="region of interest" description="Disordered" evidence="10">
    <location>
        <begin position="67"/>
        <end position="154"/>
    </location>
</feature>
<protein>
    <submittedName>
        <fullName evidence="12">Putative chorion transcription factor cf2</fullName>
    </submittedName>
</protein>
<feature type="region of interest" description="Disordered" evidence="10">
    <location>
        <begin position="907"/>
        <end position="935"/>
    </location>
</feature>
<dbReference type="InterPro" id="IPR013087">
    <property type="entry name" value="Znf_C2H2_type"/>
</dbReference>
<evidence type="ECO:0000259" key="11">
    <source>
        <dbReference type="PROSITE" id="PS50157"/>
    </source>
</evidence>
<keyword evidence="2" id="KW-0479">Metal-binding</keyword>
<dbReference type="EMBL" id="GGFM01000834">
    <property type="protein sequence ID" value="MBW21585.1"/>
    <property type="molecule type" value="Transcribed_RNA"/>
</dbReference>
<comment type="subcellular location">
    <subcellularLocation>
        <location evidence="1">Nucleus</location>
    </subcellularLocation>
</comment>
<feature type="region of interest" description="Disordered" evidence="10">
    <location>
        <begin position="398"/>
        <end position="422"/>
    </location>
</feature>
<evidence type="ECO:0000313" key="12">
    <source>
        <dbReference type="EMBL" id="MBW21585.1"/>
    </source>
</evidence>
<feature type="compositionally biased region" description="Low complexity" evidence="10">
    <location>
        <begin position="921"/>
        <end position="935"/>
    </location>
</feature>
<keyword evidence="7" id="KW-0539">Nucleus</keyword>
<feature type="compositionally biased region" description="Polar residues" evidence="10">
    <location>
        <begin position="67"/>
        <end position="77"/>
    </location>
</feature>
<proteinExistence type="predicted"/>
<evidence type="ECO:0000256" key="4">
    <source>
        <dbReference type="ARBA" id="ARBA00022833"/>
    </source>
</evidence>
<keyword evidence="9" id="KW-0175">Coiled coil</keyword>
<dbReference type="InterPro" id="IPR036236">
    <property type="entry name" value="Znf_C2H2_sf"/>
</dbReference>
<evidence type="ECO:0000256" key="1">
    <source>
        <dbReference type="ARBA" id="ARBA00004123"/>
    </source>
</evidence>
<feature type="domain" description="C2H2-type" evidence="11">
    <location>
        <begin position="378"/>
        <end position="405"/>
    </location>
</feature>
<dbReference type="GO" id="GO:0001227">
    <property type="term" value="F:DNA-binding transcription repressor activity, RNA polymerase II-specific"/>
    <property type="evidence" value="ECO:0007669"/>
    <property type="project" value="TreeGrafter"/>
</dbReference>
<name>A0A2M3YZA0_9DIPT</name>
<dbReference type="PANTHER" id="PTHR24399">
    <property type="entry name" value="ZINC FINGER AND BTB DOMAIN-CONTAINING"/>
    <property type="match status" value="1"/>
</dbReference>
<evidence type="ECO:0000256" key="5">
    <source>
        <dbReference type="ARBA" id="ARBA00023015"/>
    </source>
</evidence>
<dbReference type="GO" id="GO:0005654">
    <property type="term" value="C:nucleoplasm"/>
    <property type="evidence" value="ECO:0007669"/>
    <property type="project" value="TreeGrafter"/>
</dbReference>
<keyword evidence="5" id="KW-0805">Transcription regulation</keyword>
<feature type="domain" description="C2H2-type" evidence="11">
    <location>
        <begin position="350"/>
        <end position="377"/>
    </location>
</feature>
<feature type="compositionally biased region" description="Polar residues" evidence="10">
    <location>
        <begin position="19"/>
        <end position="45"/>
    </location>
</feature>
<dbReference type="GO" id="GO:0000978">
    <property type="term" value="F:RNA polymerase II cis-regulatory region sequence-specific DNA binding"/>
    <property type="evidence" value="ECO:0007669"/>
    <property type="project" value="TreeGrafter"/>
</dbReference>
<dbReference type="PANTHER" id="PTHR24399:SF23">
    <property type="entry name" value="C2H2-TYPE DOMAIN-CONTAINING PROTEIN"/>
    <property type="match status" value="1"/>
</dbReference>
<keyword evidence="6" id="KW-0804">Transcription</keyword>
<dbReference type="SMART" id="SM00355">
    <property type="entry name" value="ZnF_C2H2"/>
    <property type="match status" value="2"/>
</dbReference>
<feature type="compositionally biased region" description="Basic and acidic residues" evidence="10">
    <location>
        <begin position="412"/>
        <end position="422"/>
    </location>
</feature>
<evidence type="ECO:0000256" key="7">
    <source>
        <dbReference type="ARBA" id="ARBA00023242"/>
    </source>
</evidence>
<dbReference type="Gene3D" id="3.30.160.60">
    <property type="entry name" value="Classic Zinc Finger"/>
    <property type="match status" value="2"/>
</dbReference>
<feature type="compositionally biased region" description="Low complexity" evidence="10">
    <location>
        <begin position="313"/>
        <end position="326"/>
    </location>
</feature>
<accession>A0A2M3YZA0</accession>
<dbReference type="Pfam" id="PF00096">
    <property type="entry name" value="zf-C2H2"/>
    <property type="match status" value="2"/>
</dbReference>
<evidence type="ECO:0000256" key="8">
    <source>
        <dbReference type="PROSITE-ProRule" id="PRU00042"/>
    </source>
</evidence>
<dbReference type="AlphaFoldDB" id="A0A2M3YZA0"/>
<feature type="compositionally biased region" description="Basic and acidic residues" evidence="10">
    <location>
        <begin position="142"/>
        <end position="154"/>
    </location>
</feature>
<evidence type="ECO:0000256" key="3">
    <source>
        <dbReference type="ARBA" id="ARBA00022737"/>
    </source>
</evidence>
<evidence type="ECO:0000256" key="6">
    <source>
        <dbReference type="ARBA" id="ARBA00023163"/>
    </source>
</evidence>
<sequence length="974" mass="105784">MTRIGLRSNGGSQGHPMETDSSYSGLVEPSTETAMDTATVGTASTGLADDAPGMVVAVEDVVSSIQQTPIDLLNGNTVPEADKHRDKRSGARSDPPSGVIDGFAANDDAEDDDEDDDDDSDDDGDDDDDDDDDEDEDDVEREEVVVQDDEHEHVDGVVVESAIHARDNDPDMRCYAATVSGDNEQPADHQIAMLVDGATLGETEITTEQSADDGDATTAHHTDDDVHTEADAIMLKDQLEMSYADAQHQEHVICEQQDIEDEQQEGQQEVQQGNVVGRDGVKMEIMQTDDDPLLQETIKALMNGTGGIEVVNTSEPPSSSTPEPTTALEVSQAPATGGTSEEQAETDRNYECNYCGKLFTRSNTLSYHVKVHTGERPFKCKHCSKAFREHYRLTKHMKTHSTSTPTANGSGRLRERSRAERREQRARIVLMQSAAEVSGTATGTADVSVAPEEEYTTGDSERFFKTYDIPGGTGSLKFEPDISLTVEGGSDATVGSKMAMLEETVEAAECTGGDPNANASNVAAAVGQTTDSSALTAGADVSLDGRYQIIEERVKSLQREVHLVNQNLNRVESKVDGLTRLISLFIGKFEEEPAIEEVHPATATPPLCTATENMSVTTLSMVSSPATATTPTTIPSSSSTTPSPSPTATTVVAHPKATTLLLTSTTSQHNSLPQQQQQQQPQHTSTTMFEADNVISTITTQPSTVPQQLIPVRTETLASGNINGCQPQLYRFTESIQTKPHTTITVKTSRPATPASLQQHHHQQQLQTHLGHASGNQLLDTFPEIPELPIRTVSDFLDLNDHCTDNEQFLLQMMIRLHQEIHNSQPFQRNIKRMMEALVTYEVLCQFSWSGKSAINGQYTKYVFGNSLGIIDLLTKTLNLGKSAQEAEANQKPIFAAIQSFIKHSRQNMIRDSRKRRDPSSRAGGSSGTASVVADSTTTTSGSYLIPPAEKRLSAKQIKTEYQQHVTELVVNPF</sequence>
<dbReference type="FunFam" id="3.30.160.60:FF:002420">
    <property type="entry name" value="Zinc finger and BTB domain-containing protein 2"/>
    <property type="match status" value="1"/>
</dbReference>
<keyword evidence="3" id="KW-0677">Repeat</keyword>
<dbReference type="SUPFAM" id="SSF57667">
    <property type="entry name" value="beta-beta-alpha zinc fingers"/>
    <property type="match status" value="1"/>
</dbReference>
<feature type="region of interest" description="Disordered" evidence="10">
    <location>
        <begin position="665"/>
        <end position="686"/>
    </location>
</feature>
<dbReference type="PROSITE" id="PS50157">
    <property type="entry name" value="ZINC_FINGER_C2H2_2"/>
    <property type="match status" value="2"/>
</dbReference>
<feature type="compositionally biased region" description="Low complexity" evidence="10">
    <location>
        <begin position="665"/>
        <end position="682"/>
    </location>
</feature>
<reference evidence="12" key="1">
    <citation type="submission" date="2018-01" db="EMBL/GenBank/DDBJ databases">
        <title>An insight into the sialome of Amazonian anophelines.</title>
        <authorList>
            <person name="Ribeiro J.M."/>
            <person name="Scarpassa V."/>
            <person name="Calvo E."/>
        </authorList>
    </citation>
    <scope>NUCLEOTIDE SEQUENCE</scope>
    <source>
        <tissue evidence="12">Salivary glands</tissue>
    </source>
</reference>
<feature type="region of interest" description="Disordered" evidence="10">
    <location>
        <begin position="622"/>
        <end position="650"/>
    </location>
</feature>
<feature type="coiled-coil region" evidence="9">
    <location>
        <begin position="547"/>
        <end position="574"/>
    </location>
</feature>
<dbReference type="GO" id="GO:0008270">
    <property type="term" value="F:zinc ion binding"/>
    <property type="evidence" value="ECO:0007669"/>
    <property type="project" value="UniProtKB-KW"/>
</dbReference>
<keyword evidence="4" id="KW-0862">Zinc</keyword>
<organism evidence="12">
    <name type="scientific">Anopheles braziliensis</name>
    <dbReference type="NCBI Taxonomy" id="58242"/>
    <lineage>
        <taxon>Eukaryota</taxon>
        <taxon>Metazoa</taxon>
        <taxon>Ecdysozoa</taxon>
        <taxon>Arthropoda</taxon>
        <taxon>Hexapoda</taxon>
        <taxon>Insecta</taxon>
        <taxon>Pterygota</taxon>
        <taxon>Neoptera</taxon>
        <taxon>Endopterygota</taxon>
        <taxon>Diptera</taxon>
        <taxon>Nematocera</taxon>
        <taxon>Culicoidea</taxon>
        <taxon>Culicidae</taxon>
        <taxon>Anophelinae</taxon>
        <taxon>Anopheles</taxon>
    </lineage>
</organism>
<feature type="compositionally biased region" description="Low complexity" evidence="10">
    <location>
        <begin position="623"/>
        <end position="650"/>
    </location>
</feature>
<feature type="compositionally biased region" description="Basic and acidic residues" evidence="10">
    <location>
        <begin position="80"/>
        <end position="91"/>
    </location>
</feature>
<dbReference type="PROSITE" id="PS00028">
    <property type="entry name" value="ZINC_FINGER_C2H2_1"/>
    <property type="match status" value="2"/>
</dbReference>
<evidence type="ECO:0000256" key="2">
    <source>
        <dbReference type="ARBA" id="ARBA00022723"/>
    </source>
</evidence>
<feature type="compositionally biased region" description="Polar residues" evidence="10">
    <location>
        <begin position="400"/>
        <end position="409"/>
    </location>
</feature>
<keyword evidence="8" id="KW-0863">Zinc-finger</keyword>
<feature type="region of interest" description="Disordered" evidence="10">
    <location>
        <begin position="311"/>
        <end position="346"/>
    </location>
</feature>